<dbReference type="AlphaFoldDB" id="A0A7C2P8N4"/>
<feature type="region of interest" description="Disordered" evidence="1">
    <location>
        <begin position="98"/>
        <end position="223"/>
    </location>
</feature>
<reference evidence="3" key="1">
    <citation type="journal article" date="2020" name="mSystems">
        <title>Genome- and Community-Level Interaction Insights into Carbon Utilization and Element Cycling Functions of Hydrothermarchaeota in Hydrothermal Sediment.</title>
        <authorList>
            <person name="Zhou Z."/>
            <person name="Liu Y."/>
            <person name="Xu W."/>
            <person name="Pan J."/>
            <person name="Luo Z.H."/>
            <person name="Li M."/>
        </authorList>
    </citation>
    <scope>NUCLEOTIDE SEQUENCE [LARGE SCALE GENOMIC DNA]</scope>
    <source>
        <strain evidence="3">SpSt-339</strain>
    </source>
</reference>
<feature type="chain" id="PRO_5027706646" evidence="2">
    <location>
        <begin position="25"/>
        <end position="223"/>
    </location>
</feature>
<name>A0A7C2P8N4_9PLAN</name>
<evidence type="ECO:0000256" key="2">
    <source>
        <dbReference type="SAM" id="SignalP"/>
    </source>
</evidence>
<organism evidence="3">
    <name type="scientific">Schlesneria paludicola</name>
    <dbReference type="NCBI Taxonomy" id="360056"/>
    <lineage>
        <taxon>Bacteria</taxon>
        <taxon>Pseudomonadati</taxon>
        <taxon>Planctomycetota</taxon>
        <taxon>Planctomycetia</taxon>
        <taxon>Planctomycetales</taxon>
        <taxon>Planctomycetaceae</taxon>
        <taxon>Schlesneria</taxon>
    </lineage>
</organism>
<keyword evidence="2" id="KW-0732">Signal</keyword>
<comment type="caution">
    <text evidence="3">The sequence shown here is derived from an EMBL/GenBank/DDBJ whole genome shotgun (WGS) entry which is preliminary data.</text>
</comment>
<evidence type="ECO:0000313" key="3">
    <source>
        <dbReference type="EMBL" id="HEN14236.1"/>
    </source>
</evidence>
<accession>A0A7C2P8N4</accession>
<sequence length="223" mass="23391">MLGFVRSSSAVLLAASVLSTTSLAQVIVDDGPQPWGYVSEPGWGGSRLTPPFGDHWQPRRPPLGPVYGGYAPWFPAPVWGEDCCLPVADPCCELDAGEPLPAPSSPQPGGAIPIPAPLDADPEYVPRNKPATPTPIQVPDDPNWHPIPGTSVPNPGVPNSTAPSATSPGATTNRPGSAAPPELPAEIEVPAPREPEDARRLPPRTSSSRFVPVPTAARVWQLR</sequence>
<proteinExistence type="predicted"/>
<dbReference type="EMBL" id="DSOK01000064">
    <property type="protein sequence ID" value="HEN14236.1"/>
    <property type="molecule type" value="Genomic_DNA"/>
</dbReference>
<feature type="compositionally biased region" description="Basic and acidic residues" evidence="1">
    <location>
        <begin position="191"/>
        <end position="200"/>
    </location>
</feature>
<protein>
    <submittedName>
        <fullName evidence="3">Uncharacterized protein</fullName>
    </submittedName>
</protein>
<evidence type="ECO:0000256" key="1">
    <source>
        <dbReference type="SAM" id="MobiDB-lite"/>
    </source>
</evidence>
<feature type="compositionally biased region" description="Low complexity" evidence="1">
    <location>
        <begin position="107"/>
        <end position="119"/>
    </location>
</feature>
<feature type="compositionally biased region" description="Low complexity" evidence="1">
    <location>
        <begin position="158"/>
        <end position="173"/>
    </location>
</feature>
<gene>
    <name evidence="3" type="ORF">ENQ76_02040</name>
</gene>
<feature type="signal peptide" evidence="2">
    <location>
        <begin position="1"/>
        <end position="24"/>
    </location>
</feature>